<reference evidence="1 2" key="1">
    <citation type="submission" date="2020-03" db="EMBL/GenBank/DDBJ databases">
        <title>Leucobacter sp. nov., isolated from beetles.</title>
        <authorList>
            <person name="Hyun D.-W."/>
            <person name="Bae J.-W."/>
        </authorList>
    </citation>
    <scope>NUCLEOTIDE SEQUENCE [LARGE SCALE GENOMIC DNA]</scope>
    <source>
        <strain evidence="1 2">HDW9C</strain>
    </source>
</reference>
<gene>
    <name evidence="1" type="ORF">G7068_11800</name>
</gene>
<evidence type="ECO:0000313" key="1">
    <source>
        <dbReference type="EMBL" id="QIK63792.1"/>
    </source>
</evidence>
<organism evidence="1 2">
    <name type="scientific">Leucobacter viscericola</name>
    <dbReference type="NCBI Taxonomy" id="2714935"/>
    <lineage>
        <taxon>Bacteria</taxon>
        <taxon>Bacillati</taxon>
        <taxon>Actinomycetota</taxon>
        <taxon>Actinomycetes</taxon>
        <taxon>Micrococcales</taxon>
        <taxon>Microbacteriaceae</taxon>
        <taxon>Leucobacter</taxon>
    </lineage>
</organism>
<accession>A0A6G7XH08</accession>
<dbReference type="Proteomes" id="UP000502677">
    <property type="component" value="Chromosome"/>
</dbReference>
<sequence>MYWKIADPEAAEGNALVALVGPLVVGVWNITSGILHPEIGPTGRAEFEVEAAAPDQQEAYEGRWLNLGRGPTTLRWPRQE</sequence>
<proteinExistence type="predicted"/>
<name>A0A6G7XH08_9MICO</name>
<dbReference type="EMBL" id="CP049863">
    <property type="protein sequence ID" value="QIK63792.1"/>
    <property type="molecule type" value="Genomic_DNA"/>
</dbReference>
<dbReference type="AlphaFoldDB" id="A0A6G7XH08"/>
<evidence type="ECO:0000313" key="2">
    <source>
        <dbReference type="Proteomes" id="UP000502677"/>
    </source>
</evidence>
<protein>
    <submittedName>
        <fullName evidence="1">Uncharacterized protein</fullName>
    </submittedName>
</protein>
<dbReference type="RefSeq" id="WP_166292134.1">
    <property type="nucleotide sequence ID" value="NZ_CP049863.1"/>
</dbReference>
<keyword evidence="2" id="KW-1185">Reference proteome</keyword>
<dbReference type="KEGG" id="lvi:G7068_11800"/>